<sequence length="38" mass="4454">MGLTMKSNNELEKLFNKFAILPDDKDKKKNSKNKDNKK</sequence>
<proteinExistence type="predicted"/>
<comment type="caution">
    <text evidence="1">The sequence shown here is derived from an EMBL/GenBank/DDBJ whole genome shotgun (WGS) entry which is preliminary data.</text>
</comment>
<evidence type="ECO:0000313" key="1">
    <source>
        <dbReference type="EMBL" id="EFO70901.1"/>
    </source>
</evidence>
<dbReference type="EMBL" id="AEHQ01000040">
    <property type="protein sequence ID" value="EFO70901.1"/>
    <property type="molecule type" value="Genomic_DNA"/>
</dbReference>
<evidence type="ECO:0000313" key="2">
    <source>
        <dbReference type="Proteomes" id="UP000003648"/>
    </source>
</evidence>
<dbReference type="Proteomes" id="UP000003648">
    <property type="component" value="Unassembled WGS sequence"/>
</dbReference>
<name>E1NSM3_9LACO</name>
<protein>
    <submittedName>
        <fullName evidence="1">Uncharacterized protein</fullName>
    </submittedName>
</protein>
<dbReference type="AlphaFoldDB" id="E1NSM3"/>
<dbReference type="InterPro" id="IPR047909">
    <property type="entry name" value="SPJ_0845-like_N"/>
</dbReference>
<dbReference type="NCBIfam" id="NF040897">
    <property type="entry name" value="SPJ_0845_Nterm"/>
    <property type="match status" value="1"/>
</dbReference>
<accession>E1NSM3</accession>
<gene>
    <name evidence="1" type="ORF">HMPREF9211_0319</name>
</gene>
<reference evidence="1 2" key="1">
    <citation type="submission" date="2010-09" db="EMBL/GenBank/DDBJ databases">
        <authorList>
            <person name="Durkin A.S."/>
            <person name="Madupu R."/>
            <person name="Torralba M."/>
            <person name="Gillis M."/>
            <person name="Methe B."/>
            <person name="Sutton G."/>
            <person name="Nelson K.E."/>
        </authorList>
    </citation>
    <scope>NUCLEOTIDE SEQUENCE [LARGE SCALE GENOMIC DNA]</scope>
    <source>
        <strain evidence="1 2">LactinV 01V1-a</strain>
    </source>
</reference>
<organism evidence="1 2">
    <name type="scientific">Lactobacillus iners LactinV 01V1-a</name>
    <dbReference type="NCBI Taxonomy" id="879297"/>
    <lineage>
        <taxon>Bacteria</taxon>
        <taxon>Bacillati</taxon>
        <taxon>Bacillota</taxon>
        <taxon>Bacilli</taxon>
        <taxon>Lactobacillales</taxon>
        <taxon>Lactobacillaceae</taxon>
        <taxon>Lactobacillus</taxon>
    </lineage>
</organism>